<comment type="caution">
    <text evidence="1">The sequence shown here is derived from an EMBL/GenBank/DDBJ whole genome shotgun (WGS) entry which is preliminary data.</text>
</comment>
<reference evidence="1 2" key="1">
    <citation type="submission" date="2023-03" db="EMBL/GenBank/DDBJ databases">
        <title>Bacillus Genome Sequencing.</title>
        <authorList>
            <person name="Dunlap C."/>
        </authorList>
    </citation>
    <scope>NUCLEOTIDE SEQUENCE [LARGE SCALE GENOMIC DNA]</scope>
    <source>
        <strain evidence="1 2">BD-525</strain>
    </source>
</reference>
<sequence>MNEQLQDMDVFLRTMHVLENRINELIRSSDLSEQQQQFILNHILVIPGKDSPLEREQK</sequence>
<name>A0ABU6GUT0_9BACL</name>
<dbReference type="RefSeq" id="WP_326090245.1">
    <property type="nucleotide sequence ID" value="NZ_JARLKZ010000016.1"/>
</dbReference>
<dbReference type="EMBL" id="JARLKZ010000016">
    <property type="protein sequence ID" value="MEC0242470.1"/>
    <property type="molecule type" value="Genomic_DNA"/>
</dbReference>
<organism evidence="1 2">
    <name type="scientific">Paenibacillus dokdonensis</name>
    <dbReference type="NCBI Taxonomy" id="2567944"/>
    <lineage>
        <taxon>Bacteria</taxon>
        <taxon>Bacillati</taxon>
        <taxon>Bacillota</taxon>
        <taxon>Bacilli</taxon>
        <taxon>Bacillales</taxon>
        <taxon>Paenibacillaceae</taxon>
        <taxon>Paenibacillus</taxon>
    </lineage>
</organism>
<evidence type="ECO:0000313" key="2">
    <source>
        <dbReference type="Proteomes" id="UP001344632"/>
    </source>
</evidence>
<gene>
    <name evidence="1" type="ORF">P4H66_21910</name>
</gene>
<evidence type="ECO:0008006" key="3">
    <source>
        <dbReference type="Google" id="ProtNLM"/>
    </source>
</evidence>
<accession>A0ABU6GUT0</accession>
<keyword evidence="2" id="KW-1185">Reference proteome</keyword>
<dbReference type="Proteomes" id="UP001344632">
    <property type="component" value="Unassembled WGS sequence"/>
</dbReference>
<evidence type="ECO:0000313" key="1">
    <source>
        <dbReference type="EMBL" id="MEC0242470.1"/>
    </source>
</evidence>
<proteinExistence type="predicted"/>
<protein>
    <recommendedName>
        <fullName evidence="3">MarR family transcriptional regulator</fullName>
    </recommendedName>
</protein>